<sequence>MDNSTITDRPVHSAVDRLCDDVLREIFLTCTSMFGSTLGYDDIEDLTDSIFYKYRVAHKPSVELPSDKQFLSPFPSSLNVPYVFLSVNRRWRSLAQSTHTLWNRISAMPNLSGKSRPSARFVQRWLQLSGNTTPLYLHIAPSDTPSQYNDEYMRASVEEKEEKATLGLFFEYAERCQVLSIQLNKGLCQKLNESMHPDSLHEPPKPFSQVETLEIDTRIVELFFDASGWLSFFPALRHFRLTEHRFGHVDLDDLPFSRLETLYLKKHLTLDCAVEIVRNCVSAREITLAGMLIGPLTHISEGPKTSLPNLTKISIRSDPFPGPLSLLNHFMMPNLDEPHSDLLNKFLVNSGCRLRKLSLIDQRIDVTEIATILSNPIILQIPEVEIVYAVEWLRDVPETRSKDCRNMKSPDVLRYYVETRHFFESQGIDLLFWTRAEHFEINHLYSPYKVWEHVGWDKDLRGERREMDWEDHLTGKLYAIGTRIQREYHNKCPDFTELVDIHHRTSVAL</sequence>
<organism evidence="1 2">
    <name type="scientific">Gymnopilus junonius</name>
    <name type="common">Spectacular rustgill mushroom</name>
    <name type="synonym">Gymnopilus spectabilis subsp. junonius</name>
    <dbReference type="NCBI Taxonomy" id="109634"/>
    <lineage>
        <taxon>Eukaryota</taxon>
        <taxon>Fungi</taxon>
        <taxon>Dikarya</taxon>
        <taxon>Basidiomycota</taxon>
        <taxon>Agaricomycotina</taxon>
        <taxon>Agaricomycetes</taxon>
        <taxon>Agaricomycetidae</taxon>
        <taxon>Agaricales</taxon>
        <taxon>Agaricineae</taxon>
        <taxon>Hymenogastraceae</taxon>
        <taxon>Gymnopilus</taxon>
    </lineage>
</organism>
<gene>
    <name evidence="1" type="ORF">CPB84DRAFT_1795617</name>
</gene>
<evidence type="ECO:0000313" key="2">
    <source>
        <dbReference type="Proteomes" id="UP000724874"/>
    </source>
</evidence>
<accession>A0A9P5N9N9</accession>
<protein>
    <recommendedName>
        <fullName evidence="3">F-box domain-containing protein</fullName>
    </recommendedName>
</protein>
<evidence type="ECO:0000313" key="1">
    <source>
        <dbReference type="EMBL" id="KAF8876789.1"/>
    </source>
</evidence>
<evidence type="ECO:0008006" key="3">
    <source>
        <dbReference type="Google" id="ProtNLM"/>
    </source>
</evidence>
<proteinExistence type="predicted"/>
<reference evidence="1" key="1">
    <citation type="submission" date="2020-11" db="EMBL/GenBank/DDBJ databases">
        <authorList>
            <consortium name="DOE Joint Genome Institute"/>
            <person name="Ahrendt S."/>
            <person name="Riley R."/>
            <person name="Andreopoulos W."/>
            <person name="LaButti K."/>
            <person name="Pangilinan J."/>
            <person name="Ruiz-duenas F.J."/>
            <person name="Barrasa J.M."/>
            <person name="Sanchez-Garcia M."/>
            <person name="Camarero S."/>
            <person name="Miyauchi S."/>
            <person name="Serrano A."/>
            <person name="Linde D."/>
            <person name="Babiker R."/>
            <person name="Drula E."/>
            <person name="Ayuso-Fernandez I."/>
            <person name="Pacheco R."/>
            <person name="Padilla G."/>
            <person name="Ferreira P."/>
            <person name="Barriuso J."/>
            <person name="Kellner H."/>
            <person name="Castanera R."/>
            <person name="Alfaro M."/>
            <person name="Ramirez L."/>
            <person name="Pisabarro A.G."/>
            <person name="Kuo A."/>
            <person name="Tritt A."/>
            <person name="Lipzen A."/>
            <person name="He G."/>
            <person name="Yan M."/>
            <person name="Ng V."/>
            <person name="Cullen D."/>
            <person name="Martin F."/>
            <person name="Rosso M.-N."/>
            <person name="Henrissat B."/>
            <person name="Hibbett D."/>
            <person name="Martinez A.T."/>
            <person name="Grigoriev I.V."/>
        </authorList>
    </citation>
    <scope>NUCLEOTIDE SEQUENCE</scope>
    <source>
        <strain evidence="1">AH 44721</strain>
    </source>
</reference>
<dbReference type="EMBL" id="JADNYJ010000178">
    <property type="protein sequence ID" value="KAF8876789.1"/>
    <property type="molecule type" value="Genomic_DNA"/>
</dbReference>
<dbReference type="InterPro" id="IPR032675">
    <property type="entry name" value="LRR_dom_sf"/>
</dbReference>
<name>A0A9P5N9N9_GYMJU</name>
<comment type="caution">
    <text evidence="1">The sequence shown here is derived from an EMBL/GenBank/DDBJ whole genome shotgun (WGS) entry which is preliminary data.</text>
</comment>
<dbReference type="SUPFAM" id="SSF52047">
    <property type="entry name" value="RNI-like"/>
    <property type="match status" value="1"/>
</dbReference>
<dbReference type="AlphaFoldDB" id="A0A9P5N9N9"/>
<keyword evidence="2" id="KW-1185">Reference proteome</keyword>
<dbReference type="OrthoDB" id="3031624at2759"/>
<dbReference type="Proteomes" id="UP000724874">
    <property type="component" value="Unassembled WGS sequence"/>
</dbReference>
<dbReference type="Gene3D" id="3.80.10.10">
    <property type="entry name" value="Ribonuclease Inhibitor"/>
    <property type="match status" value="1"/>
</dbReference>